<keyword evidence="2" id="KW-1185">Reference proteome</keyword>
<accession>A0A0R3RT53</accession>
<dbReference type="WBParaSite" id="EEL_0000509801-mRNA-1">
    <property type="protein sequence ID" value="EEL_0000509801-mRNA-1"/>
    <property type="gene ID" value="EEL_0000509801"/>
</dbReference>
<evidence type="ECO:0000313" key="3">
    <source>
        <dbReference type="WBParaSite" id="EEL_0000509801-mRNA-1"/>
    </source>
</evidence>
<dbReference type="AlphaFoldDB" id="A0A0R3RT53"/>
<evidence type="ECO:0000256" key="1">
    <source>
        <dbReference type="SAM" id="Phobius"/>
    </source>
</evidence>
<dbReference type="STRING" id="1147741.A0A0R3RT53"/>
<dbReference type="Proteomes" id="UP000050640">
    <property type="component" value="Unplaced"/>
</dbReference>
<keyword evidence="1" id="KW-0812">Transmembrane</keyword>
<keyword evidence="1" id="KW-0472">Membrane</keyword>
<keyword evidence="1" id="KW-1133">Transmembrane helix</keyword>
<evidence type="ECO:0000313" key="2">
    <source>
        <dbReference type="Proteomes" id="UP000050640"/>
    </source>
</evidence>
<reference evidence="3" key="1">
    <citation type="submission" date="2017-02" db="UniProtKB">
        <authorList>
            <consortium name="WormBaseParasite"/>
        </authorList>
    </citation>
    <scope>IDENTIFICATION</scope>
</reference>
<protein>
    <submittedName>
        <fullName evidence="3">A-kinase anchor protein 1, mitochondrial</fullName>
    </submittedName>
</protein>
<organism evidence="2 3">
    <name type="scientific">Elaeophora elaphi</name>
    <dbReference type="NCBI Taxonomy" id="1147741"/>
    <lineage>
        <taxon>Eukaryota</taxon>
        <taxon>Metazoa</taxon>
        <taxon>Ecdysozoa</taxon>
        <taxon>Nematoda</taxon>
        <taxon>Chromadorea</taxon>
        <taxon>Rhabditida</taxon>
        <taxon>Spirurina</taxon>
        <taxon>Spiruromorpha</taxon>
        <taxon>Filarioidea</taxon>
        <taxon>Onchocercidae</taxon>
        <taxon>Elaeophora</taxon>
    </lineage>
</organism>
<sequence>MPNGPMERFLTRRSVAVLTGSLAFFVTYWYIRRQRSLKWSASESRNKKVTAKSCDQESFDVRKDSMASSKENLIASEVKQNDDTADMMLSDSVRDAGLESKFDRKRSEVVLVAELDNMIDANDISVLEVPINSLREPKKDPVYSLPHSNKVLVADKEEALESSSVRKESGVDVENIYNTKKYDCAINEQICDSNIMDYRSPNTPSSEVQFFNW</sequence>
<feature type="transmembrane region" description="Helical" evidence="1">
    <location>
        <begin position="12"/>
        <end position="31"/>
    </location>
</feature>
<name>A0A0R3RT53_9BILA</name>
<proteinExistence type="predicted"/>